<organism evidence="4 5">
    <name type="scientific">Pusillimonas minor</name>
    <dbReference type="NCBI Taxonomy" id="2697024"/>
    <lineage>
        <taxon>Bacteria</taxon>
        <taxon>Pseudomonadati</taxon>
        <taxon>Pseudomonadota</taxon>
        <taxon>Betaproteobacteria</taxon>
        <taxon>Burkholderiales</taxon>
        <taxon>Alcaligenaceae</taxon>
        <taxon>Pusillimonas</taxon>
    </lineage>
</organism>
<feature type="domain" description="Glycosyl transferase family 1" evidence="2">
    <location>
        <begin position="192"/>
        <end position="346"/>
    </location>
</feature>
<sequence>MKGKVLKVYFDGQIFIEQVVGGISRYYASLAEALNNTPGVQARIIAPFHRNEHLDKLKGKAEIGMRFPPHWRVGRISWVMLRASSPAIARFGRPDIVHETYYADRPYLTHARKRVATVYDMIHELYFPGSETAERKKRTLARCDHVMCISHNTQKDLCEMYGFPIERTSVTHLSYKDFGAYADVEPPPSLRGAPYFLFVGNRSGYKNFSLLLEAFASDFRLRSDFRIVTIGGGAFSTEELALCARLNLASTQVVQVSGGDDVLGSAYAHATAFVYPSLYEGFGIPPLEAMSVDCPVLSSNTSSLPEVVGDAALLFDPRDVEALRAAMLRVADSEVLRSELSERGKRRCLEFTWQRCASSTLAAYRLIL</sequence>
<evidence type="ECO:0000313" key="4">
    <source>
        <dbReference type="EMBL" id="MBC2770603.1"/>
    </source>
</evidence>
<gene>
    <name evidence="4" type="ORF">GTU67_11870</name>
</gene>
<accession>A0A842HQQ3</accession>
<dbReference type="Pfam" id="PF13439">
    <property type="entry name" value="Glyco_transf_4"/>
    <property type="match status" value="1"/>
</dbReference>
<proteinExistence type="predicted"/>
<protein>
    <submittedName>
        <fullName evidence="4">Glycosyltransferase family 4 protein</fullName>
    </submittedName>
</protein>
<dbReference type="PANTHER" id="PTHR46401:SF2">
    <property type="entry name" value="GLYCOSYLTRANSFERASE WBBK-RELATED"/>
    <property type="match status" value="1"/>
</dbReference>
<dbReference type="EMBL" id="JACJUU010000010">
    <property type="protein sequence ID" value="MBC2770603.1"/>
    <property type="molecule type" value="Genomic_DNA"/>
</dbReference>
<dbReference type="GO" id="GO:0016757">
    <property type="term" value="F:glycosyltransferase activity"/>
    <property type="evidence" value="ECO:0007669"/>
    <property type="project" value="InterPro"/>
</dbReference>
<keyword evidence="5" id="KW-1185">Reference proteome</keyword>
<evidence type="ECO:0000313" key="5">
    <source>
        <dbReference type="Proteomes" id="UP000545386"/>
    </source>
</evidence>
<dbReference type="Pfam" id="PF00534">
    <property type="entry name" value="Glycos_transf_1"/>
    <property type="match status" value="1"/>
</dbReference>
<dbReference type="PANTHER" id="PTHR46401">
    <property type="entry name" value="GLYCOSYLTRANSFERASE WBBK-RELATED"/>
    <property type="match status" value="1"/>
</dbReference>
<evidence type="ECO:0000256" key="1">
    <source>
        <dbReference type="ARBA" id="ARBA00022679"/>
    </source>
</evidence>
<feature type="domain" description="Glycosyltransferase subfamily 4-like N-terminal" evidence="3">
    <location>
        <begin position="20"/>
        <end position="171"/>
    </location>
</feature>
<name>A0A842HQQ3_9BURK</name>
<dbReference type="Proteomes" id="UP000545386">
    <property type="component" value="Unassembled WGS sequence"/>
</dbReference>
<dbReference type="InterPro" id="IPR001296">
    <property type="entry name" value="Glyco_trans_1"/>
</dbReference>
<dbReference type="RefSeq" id="WP_185780282.1">
    <property type="nucleotide sequence ID" value="NZ_JACJUU010000010.1"/>
</dbReference>
<dbReference type="CDD" id="cd03809">
    <property type="entry name" value="GT4_MtfB-like"/>
    <property type="match status" value="1"/>
</dbReference>
<dbReference type="AlphaFoldDB" id="A0A842HQQ3"/>
<dbReference type="SUPFAM" id="SSF53756">
    <property type="entry name" value="UDP-Glycosyltransferase/glycogen phosphorylase"/>
    <property type="match status" value="1"/>
</dbReference>
<comment type="caution">
    <text evidence="4">The sequence shown here is derived from an EMBL/GenBank/DDBJ whole genome shotgun (WGS) entry which is preliminary data.</text>
</comment>
<keyword evidence="1 4" id="KW-0808">Transferase</keyword>
<evidence type="ECO:0000259" key="2">
    <source>
        <dbReference type="Pfam" id="PF00534"/>
    </source>
</evidence>
<dbReference type="GO" id="GO:0009103">
    <property type="term" value="P:lipopolysaccharide biosynthetic process"/>
    <property type="evidence" value="ECO:0007669"/>
    <property type="project" value="TreeGrafter"/>
</dbReference>
<evidence type="ECO:0000259" key="3">
    <source>
        <dbReference type="Pfam" id="PF13439"/>
    </source>
</evidence>
<dbReference type="Gene3D" id="3.40.50.2000">
    <property type="entry name" value="Glycogen Phosphorylase B"/>
    <property type="match status" value="2"/>
</dbReference>
<reference evidence="4 5" key="1">
    <citation type="submission" date="2020-08" db="EMBL/GenBank/DDBJ databases">
        <title>Paraeoetvoesia sp. YC-7-48 draft genome sequence.</title>
        <authorList>
            <person name="Yao L."/>
        </authorList>
    </citation>
    <scope>NUCLEOTIDE SEQUENCE [LARGE SCALE GENOMIC DNA]</scope>
    <source>
        <strain evidence="5">YC-7-48</strain>
    </source>
</reference>
<dbReference type="InterPro" id="IPR028098">
    <property type="entry name" value="Glyco_trans_4-like_N"/>
</dbReference>